<feature type="transmembrane region" description="Helical" evidence="8">
    <location>
        <begin position="256"/>
        <end position="277"/>
    </location>
</feature>
<dbReference type="PANTHER" id="PTHR32361">
    <property type="entry name" value="FERRIC/CUPRIC REDUCTASE TRANSMEMBRANE COMPONENT"/>
    <property type="match status" value="1"/>
</dbReference>
<name>A0ABR1UDF5_9PEZI</name>
<evidence type="ECO:0000256" key="1">
    <source>
        <dbReference type="ARBA" id="ARBA00004141"/>
    </source>
</evidence>
<dbReference type="InterPro" id="IPR013130">
    <property type="entry name" value="Fe3_Rdtase_TM_dom"/>
</dbReference>
<protein>
    <recommendedName>
        <fullName evidence="9">FAD-binding FR-type domain-containing protein</fullName>
    </recommendedName>
</protein>
<feature type="transmembrane region" description="Helical" evidence="8">
    <location>
        <begin position="297"/>
        <end position="318"/>
    </location>
</feature>
<feature type="transmembrane region" description="Helical" evidence="8">
    <location>
        <begin position="325"/>
        <end position="345"/>
    </location>
</feature>
<keyword evidence="6 8" id="KW-0472">Membrane</keyword>
<comment type="caution">
    <text evidence="10">The sequence shown here is derived from an EMBL/GenBank/DDBJ whole genome shotgun (WGS) entry which is preliminary data.</text>
</comment>
<dbReference type="EMBL" id="JAQQWK010000001">
    <property type="protein sequence ID" value="KAK8056196.1"/>
    <property type="molecule type" value="Genomic_DNA"/>
</dbReference>
<keyword evidence="5" id="KW-0406">Ion transport</keyword>
<evidence type="ECO:0000256" key="3">
    <source>
        <dbReference type="ARBA" id="ARBA00022692"/>
    </source>
</evidence>
<feature type="transmembrane region" description="Helical" evidence="8">
    <location>
        <begin position="186"/>
        <end position="205"/>
    </location>
</feature>
<dbReference type="Proteomes" id="UP001444661">
    <property type="component" value="Unassembled WGS sequence"/>
</dbReference>
<dbReference type="PANTHER" id="PTHR32361:SF28">
    <property type="entry name" value="FRP1P"/>
    <property type="match status" value="1"/>
</dbReference>
<dbReference type="InterPro" id="IPR017927">
    <property type="entry name" value="FAD-bd_FR_type"/>
</dbReference>
<evidence type="ECO:0000256" key="5">
    <source>
        <dbReference type="ARBA" id="ARBA00023065"/>
    </source>
</evidence>
<dbReference type="CDD" id="cd06186">
    <property type="entry name" value="NOX_Duox_like_FAD_NADP"/>
    <property type="match status" value="1"/>
</dbReference>
<feature type="transmembrane region" description="Helical" evidence="8">
    <location>
        <begin position="71"/>
        <end position="90"/>
    </location>
</feature>
<feature type="domain" description="FAD-binding FR-type" evidence="9">
    <location>
        <begin position="348"/>
        <end position="501"/>
    </location>
</feature>
<dbReference type="SUPFAM" id="SSF52343">
    <property type="entry name" value="Ferredoxin reductase-like, C-terminal NADP-linked domain"/>
    <property type="match status" value="1"/>
</dbReference>
<gene>
    <name evidence="10" type="ORF">PG993_001423</name>
</gene>
<dbReference type="SFLD" id="SFLDG01168">
    <property type="entry name" value="Ferric_reductase_subgroup_(FRE"/>
    <property type="match status" value="1"/>
</dbReference>
<keyword evidence="4 8" id="KW-1133">Transmembrane helix</keyword>
<dbReference type="InterPro" id="IPR051410">
    <property type="entry name" value="Ferric/Cupric_Reductase"/>
</dbReference>
<dbReference type="SFLD" id="SFLDS00052">
    <property type="entry name" value="Ferric_Reductase_Domain"/>
    <property type="match status" value="1"/>
</dbReference>
<dbReference type="PROSITE" id="PS51384">
    <property type="entry name" value="FAD_FR"/>
    <property type="match status" value="1"/>
</dbReference>
<dbReference type="InterPro" id="IPR013112">
    <property type="entry name" value="FAD-bd_8"/>
</dbReference>
<feature type="transmembrane region" description="Helical" evidence="8">
    <location>
        <begin position="217"/>
        <end position="235"/>
    </location>
</feature>
<dbReference type="Pfam" id="PF08022">
    <property type="entry name" value="FAD_binding_8"/>
    <property type="match status" value="1"/>
</dbReference>
<keyword evidence="3 8" id="KW-0812">Transmembrane</keyword>
<keyword evidence="11" id="KW-1185">Reference proteome</keyword>
<sequence>MASPAPSATSAIMNEAATPWARDSFHASLRYARSPLSPGDVVIADFTDDPEKVEYIRILIYHILHGRDIVACYNLVLAAVLAGFTVRHFVTKRRDQRRWKERAHAPNSSERVGKLASSSSSSTLQGTQSPGGSVKLDVDLERQPLLASTTRPTHRSLSNTIQAWLMYQPRPVPFINRTLPPNETSLCVLVYIALNVFFQFFQSPLEPKYFFAFADRIGYVFIVNLPLLYLLAAKNQPLSFLTGYSYESLNIFHRRVGELMCFAAFAHTLAFVVWQVWCCPTWLLVGDLWDFLVEQRNLLGMGSLIAYELLYATSLASFRARCYELFLASHVILQAAALAFLYLHFFTSRPYVLVSLAIYLIDRLVWRLSLKSESYMADLEVLEDEQTLLLSANWSMLHQPDQPLYSWLRYSIRNGWKPMDHVFITIPSLGRTHALQTHPFTIASAAPRQHDAHEAGTPPHAWLSLLIRARDGFTRDLLRYSRSHSSVPVRIDGPYGSPGALEMLRACDSTVLISGGSGIAVVFPLAWALAQHLPSGGAQDRQDIHLLWVVHSRSHLSWMPQERLDELTEAGIRVTIPGPTAEAGRPDIAGYLAELSTRAQTRNQELGVVVSGPDNLNRAARNACALAVKEGARVRLSVEKFG</sequence>
<dbReference type="Pfam" id="PF01794">
    <property type="entry name" value="Ferric_reduct"/>
    <property type="match status" value="1"/>
</dbReference>
<reference evidence="10 11" key="1">
    <citation type="submission" date="2023-01" db="EMBL/GenBank/DDBJ databases">
        <title>Analysis of 21 Apiospora genomes using comparative genomics revels a genus with tremendous synthesis potential of carbohydrate active enzymes and secondary metabolites.</title>
        <authorList>
            <person name="Sorensen T."/>
        </authorList>
    </citation>
    <scope>NUCLEOTIDE SEQUENCE [LARGE SCALE GENOMIC DNA]</scope>
    <source>
        <strain evidence="10 11">CBS 33761</strain>
    </source>
</reference>
<evidence type="ECO:0000256" key="4">
    <source>
        <dbReference type="ARBA" id="ARBA00022989"/>
    </source>
</evidence>
<dbReference type="Gene3D" id="3.40.50.80">
    <property type="entry name" value="Nucleotide-binding domain of ferredoxin-NADP reductase (FNR) module"/>
    <property type="match status" value="1"/>
</dbReference>
<comment type="subcellular location">
    <subcellularLocation>
        <location evidence="1">Membrane</location>
        <topology evidence="1">Multi-pass membrane protein</topology>
    </subcellularLocation>
</comment>
<evidence type="ECO:0000256" key="8">
    <source>
        <dbReference type="SAM" id="Phobius"/>
    </source>
</evidence>
<evidence type="ECO:0000256" key="2">
    <source>
        <dbReference type="ARBA" id="ARBA00022448"/>
    </source>
</evidence>
<keyword evidence="2" id="KW-0813">Transport</keyword>
<dbReference type="InterPro" id="IPR039261">
    <property type="entry name" value="FNR_nucleotide-bd"/>
</dbReference>
<evidence type="ECO:0000313" key="11">
    <source>
        <dbReference type="Proteomes" id="UP001444661"/>
    </source>
</evidence>
<feature type="region of interest" description="Disordered" evidence="7">
    <location>
        <begin position="95"/>
        <end position="135"/>
    </location>
</feature>
<accession>A0ABR1UDF5</accession>
<evidence type="ECO:0000256" key="6">
    <source>
        <dbReference type="ARBA" id="ARBA00023136"/>
    </source>
</evidence>
<organism evidence="10 11">
    <name type="scientific">Apiospora rasikravindrae</name>
    <dbReference type="NCBI Taxonomy" id="990691"/>
    <lineage>
        <taxon>Eukaryota</taxon>
        <taxon>Fungi</taxon>
        <taxon>Dikarya</taxon>
        <taxon>Ascomycota</taxon>
        <taxon>Pezizomycotina</taxon>
        <taxon>Sordariomycetes</taxon>
        <taxon>Xylariomycetidae</taxon>
        <taxon>Amphisphaeriales</taxon>
        <taxon>Apiosporaceae</taxon>
        <taxon>Apiospora</taxon>
    </lineage>
</organism>
<proteinExistence type="predicted"/>
<evidence type="ECO:0000313" key="10">
    <source>
        <dbReference type="EMBL" id="KAK8056196.1"/>
    </source>
</evidence>
<evidence type="ECO:0000256" key="7">
    <source>
        <dbReference type="SAM" id="MobiDB-lite"/>
    </source>
</evidence>
<feature type="compositionally biased region" description="Low complexity" evidence="7">
    <location>
        <begin position="117"/>
        <end position="133"/>
    </location>
</feature>
<evidence type="ECO:0000259" key="9">
    <source>
        <dbReference type="PROSITE" id="PS51384"/>
    </source>
</evidence>